<reference evidence="2" key="1">
    <citation type="journal article" date="2019" name="Int. J. Syst. Evol. Microbiol.">
        <title>The Global Catalogue of Microorganisms (GCM) 10K type strain sequencing project: providing services to taxonomists for standard genome sequencing and annotation.</title>
        <authorList>
            <consortium name="The Broad Institute Genomics Platform"/>
            <consortium name="The Broad Institute Genome Sequencing Center for Infectious Disease"/>
            <person name="Wu L."/>
            <person name="Ma J."/>
        </authorList>
    </citation>
    <scope>NUCLEOTIDE SEQUENCE [LARGE SCALE GENOMIC DNA]</scope>
    <source>
        <strain evidence="2">NBRC 111368</strain>
    </source>
</reference>
<comment type="caution">
    <text evidence="1">The sequence shown here is derived from an EMBL/GenBank/DDBJ whole genome shotgun (WGS) entry which is preliminary data.</text>
</comment>
<accession>A0ABW1YXE5</accession>
<proteinExistence type="predicted"/>
<organism evidence="1 2">
    <name type="scientific">Sulfitobacter profundi</name>
    <dbReference type="NCBI Taxonomy" id="2679961"/>
    <lineage>
        <taxon>Bacteria</taxon>
        <taxon>Pseudomonadati</taxon>
        <taxon>Pseudomonadota</taxon>
        <taxon>Alphaproteobacteria</taxon>
        <taxon>Rhodobacterales</taxon>
        <taxon>Roseobacteraceae</taxon>
        <taxon>Sulfitobacter</taxon>
    </lineage>
</organism>
<protein>
    <recommendedName>
        <fullName evidence="3">DUF2188 domain-containing protein</fullName>
    </recommendedName>
</protein>
<keyword evidence="2" id="KW-1185">Reference proteome</keyword>
<evidence type="ECO:0008006" key="3">
    <source>
        <dbReference type="Google" id="ProtNLM"/>
    </source>
</evidence>
<evidence type="ECO:0000313" key="1">
    <source>
        <dbReference type="EMBL" id="MFC6641340.1"/>
    </source>
</evidence>
<name>A0ABW1YXE5_9RHOB</name>
<dbReference type="Proteomes" id="UP001596403">
    <property type="component" value="Unassembled WGS sequence"/>
</dbReference>
<dbReference type="EMBL" id="JBHSWA010000001">
    <property type="protein sequence ID" value="MFC6641340.1"/>
    <property type="molecule type" value="Genomic_DNA"/>
</dbReference>
<evidence type="ECO:0000313" key="2">
    <source>
        <dbReference type="Proteomes" id="UP001596403"/>
    </source>
</evidence>
<gene>
    <name evidence="1" type="ORF">ACFQAU_05845</name>
</gene>
<dbReference type="RefSeq" id="WP_132447088.1">
    <property type="nucleotide sequence ID" value="NZ_JBHSWA010000001.1"/>
</dbReference>
<sequence length="72" mass="7940">MSELPQFARFWMICRKPAGPGAKTEPRQRYSTFNDAEHAASQLAESTGAPHLILESVAIIRPGDNTQKGLFP</sequence>